<feature type="compositionally biased region" description="Low complexity" evidence="1">
    <location>
        <begin position="74"/>
        <end position="86"/>
    </location>
</feature>
<evidence type="ECO:0000313" key="3">
    <source>
        <dbReference type="EMBL" id="CAB4985499.1"/>
    </source>
</evidence>
<reference evidence="5" key="1">
    <citation type="submission" date="2020-05" db="EMBL/GenBank/DDBJ databases">
        <authorList>
            <person name="Chiriac C."/>
            <person name="Salcher M."/>
            <person name="Ghai R."/>
            <person name="Kavagutti S V."/>
        </authorList>
    </citation>
    <scope>NUCLEOTIDE SEQUENCE</scope>
</reference>
<protein>
    <submittedName>
        <fullName evidence="5">Unannotated protein</fullName>
    </submittedName>
</protein>
<feature type="compositionally biased region" description="Acidic residues" evidence="1">
    <location>
        <begin position="46"/>
        <end position="70"/>
    </location>
</feature>
<dbReference type="AlphaFoldDB" id="A0A6J7UD67"/>
<dbReference type="EMBL" id="CAFBPW010000102">
    <property type="protein sequence ID" value="CAB5034562.1"/>
    <property type="molecule type" value="Genomic_DNA"/>
</dbReference>
<dbReference type="EMBL" id="CAFBOG010000122">
    <property type="protein sequence ID" value="CAB4985499.1"/>
    <property type="molecule type" value="Genomic_DNA"/>
</dbReference>
<name>A0A6J7UD67_9ZZZZ</name>
<accession>A0A6J7UD67</accession>
<dbReference type="EMBL" id="CAFBQW010000032">
    <property type="protein sequence ID" value="CAB5063550.1"/>
    <property type="molecule type" value="Genomic_DNA"/>
</dbReference>
<sequence length="86" mass="9570">MKKGRHRRYEEARALKRGPDLDIEALFTDLEGEPIVQSVVVQQDLDSDIEADLGDDAAFGEEDDEFEEEDSSRSDSSGSDSSGEFE</sequence>
<proteinExistence type="predicted"/>
<evidence type="ECO:0000313" key="4">
    <source>
        <dbReference type="EMBL" id="CAB5034562.1"/>
    </source>
</evidence>
<dbReference type="EMBL" id="CAEZXS010000108">
    <property type="protein sequence ID" value="CAB4701695.1"/>
    <property type="molecule type" value="Genomic_DNA"/>
</dbReference>
<feature type="region of interest" description="Disordered" evidence="1">
    <location>
        <begin position="46"/>
        <end position="86"/>
    </location>
</feature>
<gene>
    <name evidence="2" type="ORF">UFOPK2582_00973</name>
    <name evidence="3" type="ORF">UFOPK3914_01287</name>
    <name evidence="4" type="ORF">UFOPK4173_00989</name>
    <name evidence="5" type="ORF">UFOPK4354_00439</name>
</gene>
<evidence type="ECO:0000313" key="5">
    <source>
        <dbReference type="EMBL" id="CAB5063550.1"/>
    </source>
</evidence>
<evidence type="ECO:0000313" key="2">
    <source>
        <dbReference type="EMBL" id="CAB4701695.1"/>
    </source>
</evidence>
<evidence type="ECO:0000256" key="1">
    <source>
        <dbReference type="SAM" id="MobiDB-lite"/>
    </source>
</evidence>
<organism evidence="5">
    <name type="scientific">freshwater metagenome</name>
    <dbReference type="NCBI Taxonomy" id="449393"/>
    <lineage>
        <taxon>unclassified sequences</taxon>
        <taxon>metagenomes</taxon>
        <taxon>ecological metagenomes</taxon>
    </lineage>
</organism>